<name>A0ABT1DAE4_9PROT</name>
<feature type="region of interest" description="Disordered" evidence="1">
    <location>
        <begin position="45"/>
        <end position="149"/>
    </location>
</feature>
<reference evidence="2 3" key="1">
    <citation type="submission" date="2021-12" db="EMBL/GenBank/DDBJ databases">
        <title>Siccirubricoccus leaddurans sp. nov., a high concentration Zn2+ tolerance bacterium.</title>
        <authorList>
            <person name="Cao Y."/>
        </authorList>
    </citation>
    <scope>NUCLEOTIDE SEQUENCE [LARGE SCALE GENOMIC DNA]</scope>
    <source>
        <strain evidence="2 3">KC 17139</strain>
    </source>
</reference>
<dbReference type="Proteomes" id="UP001523392">
    <property type="component" value="Unassembled WGS sequence"/>
</dbReference>
<dbReference type="EMBL" id="JAFIRR010000159">
    <property type="protein sequence ID" value="MCO6418916.1"/>
    <property type="molecule type" value="Genomic_DNA"/>
</dbReference>
<dbReference type="PROSITE" id="PS51257">
    <property type="entry name" value="PROKAR_LIPOPROTEIN"/>
    <property type="match status" value="1"/>
</dbReference>
<evidence type="ECO:0000313" key="2">
    <source>
        <dbReference type="EMBL" id="MCO6418916.1"/>
    </source>
</evidence>
<feature type="non-terminal residue" evidence="2">
    <location>
        <position position="149"/>
    </location>
</feature>
<feature type="compositionally biased region" description="Pro residues" evidence="1">
    <location>
        <begin position="135"/>
        <end position="149"/>
    </location>
</feature>
<sequence length="149" mass="15359">MATADRAGMGGRARRAGCGLLLLLLGACEVPKEVNPVVIWRRVSGADDEGRLPPPGLDDPSPNLASVPPRPDRPSPESRAALTAALEEQRAASRSPVALRTTPTPPGAPSPGEPGIPGAPPSPPRLANAPSIPWDMPPPPPRPTRPQPG</sequence>
<evidence type="ECO:0000256" key="1">
    <source>
        <dbReference type="SAM" id="MobiDB-lite"/>
    </source>
</evidence>
<protein>
    <submittedName>
        <fullName evidence="2">Uncharacterized protein</fullName>
    </submittedName>
</protein>
<evidence type="ECO:0000313" key="3">
    <source>
        <dbReference type="Proteomes" id="UP001523392"/>
    </source>
</evidence>
<organism evidence="2 3">
    <name type="scientific">Siccirubricoccus soli</name>
    <dbReference type="NCBI Taxonomy" id="2899147"/>
    <lineage>
        <taxon>Bacteria</taxon>
        <taxon>Pseudomonadati</taxon>
        <taxon>Pseudomonadota</taxon>
        <taxon>Alphaproteobacteria</taxon>
        <taxon>Acetobacterales</taxon>
        <taxon>Roseomonadaceae</taxon>
        <taxon>Siccirubricoccus</taxon>
    </lineage>
</organism>
<accession>A0ABT1DAE4</accession>
<gene>
    <name evidence="2" type="ORF">JYK14_22550</name>
</gene>
<keyword evidence="3" id="KW-1185">Reference proteome</keyword>
<comment type="caution">
    <text evidence="2">The sequence shown here is derived from an EMBL/GenBank/DDBJ whole genome shotgun (WGS) entry which is preliminary data.</text>
</comment>
<feature type="compositionally biased region" description="Pro residues" evidence="1">
    <location>
        <begin position="103"/>
        <end position="124"/>
    </location>
</feature>
<proteinExistence type="predicted"/>